<dbReference type="SUPFAM" id="SSF52540">
    <property type="entry name" value="P-loop containing nucleoside triphosphate hydrolases"/>
    <property type="match status" value="1"/>
</dbReference>
<proteinExistence type="predicted"/>
<dbReference type="InterPro" id="IPR002611">
    <property type="entry name" value="IstB_ATP-bd"/>
</dbReference>
<dbReference type="GO" id="GO:0005524">
    <property type="term" value="F:ATP binding"/>
    <property type="evidence" value="ECO:0007669"/>
    <property type="project" value="InterPro"/>
</dbReference>
<feature type="domain" description="IstB-like ATP-binding" evidence="1">
    <location>
        <begin position="14"/>
        <end position="173"/>
    </location>
</feature>
<dbReference type="CDD" id="cd00009">
    <property type="entry name" value="AAA"/>
    <property type="match status" value="1"/>
</dbReference>
<accession>A0A1T5DKF4</accession>
<dbReference type="EMBL" id="FUYP01000015">
    <property type="protein sequence ID" value="SKB72192.1"/>
    <property type="molecule type" value="Genomic_DNA"/>
</dbReference>
<dbReference type="PANTHER" id="PTHR30050">
    <property type="entry name" value="CHROMOSOMAL REPLICATION INITIATOR PROTEIN DNAA"/>
    <property type="match status" value="1"/>
</dbReference>
<gene>
    <name evidence="2" type="ORF">SAMN06295937_101514</name>
</gene>
<dbReference type="PANTHER" id="PTHR30050:SF4">
    <property type="entry name" value="ATP-BINDING PROTEIN RV3427C IN INSERTION SEQUENCE-RELATED"/>
    <property type="match status" value="1"/>
</dbReference>
<protein>
    <submittedName>
        <fullName evidence="2">IstB-like ATP binding N-terminal</fullName>
    </submittedName>
</protein>
<evidence type="ECO:0000259" key="1">
    <source>
        <dbReference type="Pfam" id="PF01695"/>
    </source>
</evidence>
<dbReference type="Pfam" id="PF01695">
    <property type="entry name" value="IstB_IS21"/>
    <property type="match status" value="1"/>
</dbReference>
<dbReference type="Gene3D" id="3.40.50.300">
    <property type="entry name" value="P-loop containing nucleotide triphosphate hydrolases"/>
    <property type="match status" value="1"/>
</dbReference>
<evidence type="ECO:0000313" key="3">
    <source>
        <dbReference type="Proteomes" id="UP000190044"/>
    </source>
</evidence>
<reference evidence="3" key="1">
    <citation type="submission" date="2017-02" db="EMBL/GenBank/DDBJ databases">
        <authorList>
            <person name="Varghese N."/>
            <person name="Submissions S."/>
        </authorList>
    </citation>
    <scope>NUCLEOTIDE SEQUENCE [LARGE SCALE GENOMIC DNA]</scope>
    <source>
        <strain evidence="3">R11H</strain>
    </source>
</reference>
<dbReference type="InterPro" id="IPR027417">
    <property type="entry name" value="P-loop_NTPase"/>
</dbReference>
<name>A0A1T5DKF4_9SPHN</name>
<evidence type="ECO:0000313" key="2">
    <source>
        <dbReference type="EMBL" id="SKB72192.1"/>
    </source>
</evidence>
<sequence length="173" mass="19070">MSADELELHRGIDQLNQLGLYGIAKAFADLGGNDEAAGLGHAEWLALLLDHEATHRRDKRLAARLRHAKLRHLAVPEDIDYRSPRGLDRRMMESLLKGGWIGAHENLAIIGPTGVGKSWLACALGHKACRDNRSVLYTRLSKLLDDLSLARGDGRIASRLKSLGQVELLILDD</sequence>
<organism evidence="2 3">
    <name type="scientific">Sphingopyxis flava</name>
    <dbReference type="NCBI Taxonomy" id="1507287"/>
    <lineage>
        <taxon>Bacteria</taxon>
        <taxon>Pseudomonadati</taxon>
        <taxon>Pseudomonadota</taxon>
        <taxon>Alphaproteobacteria</taxon>
        <taxon>Sphingomonadales</taxon>
        <taxon>Sphingomonadaceae</taxon>
        <taxon>Sphingopyxis</taxon>
    </lineage>
</organism>
<dbReference type="AlphaFoldDB" id="A0A1T5DKF4"/>
<dbReference type="Proteomes" id="UP000190044">
    <property type="component" value="Unassembled WGS sequence"/>
</dbReference>
<dbReference type="GO" id="GO:0006260">
    <property type="term" value="P:DNA replication"/>
    <property type="evidence" value="ECO:0007669"/>
    <property type="project" value="TreeGrafter"/>
</dbReference>
<keyword evidence="3" id="KW-1185">Reference proteome</keyword>